<dbReference type="Proteomes" id="UP000348942">
    <property type="component" value="Chromosome 1"/>
</dbReference>
<dbReference type="SUPFAM" id="SSF46689">
    <property type="entry name" value="Homeodomain-like"/>
    <property type="match status" value="1"/>
</dbReference>
<reference evidence="4 5" key="1">
    <citation type="submission" date="2019-10" db="EMBL/GenBank/DDBJ databases">
        <title>Vibrio sp. nov., isolated from Coralline algae surface.</title>
        <authorList>
            <person name="Geng Y."/>
            <person name="Zhang X."/>
        </authorList>
    </citation>
    <scope>NUCLEOTIDE SEQUENCE [LARGE SCALE GENOMIC DNA]</scope>
    <source>
        <strain evidence="4 5">SM1977</strain>
    </source>
</reference>
<keyword evidence="2" id="KW-0804">Transcription</keyword>
<gene>
    <name evidence="4" type="ORF">GFB47_07325</name>
</gene>
<evidence type="ECO:0000256" key="2">
    <source>
        <dbReference type="ARBA" id="ARBA00023163"/>
    </source>
</evidence>
<keyword evidence="1" id="KW-0805">Transcription regulation</keyword>
<proteinExistence type="predicted"/>
<sequence>MARRNDHTREELFALTLDKVREFLETRPYHSLSLRKIATMIGYVPSTLINVFGSYNLLLLEVVGQTLDELYQEYEIIQKQELSPLDTLEAFSICYFEFATRQPHRWQLVFEHNMHGDELPKHAAERIFRVIQMLETQIRLIDPEQSEQKVVTISRIIWGSVHGITELSIGDQFYTNSELEGKALIHNFFDNYFSGLKASDLKQ</sequence>
<dbReference type="Gene3D" id="1.10.357.10">
    <property type="entry name" value="Tetracycline Repressor, domain 2"/>
    <property type="match status" value="1"/>
</dbReference>
<evidence type="ECO:0000313" key="5">
    <source>
        <dbReference type="Proteomes" id="UP000348942"/>
    </source>
</evidence>
<evidence type="ECO:0000313" key="4">
    <source>
        <dbReference type="EMBL" id="QGA65242.1"/>
    </source>
</evidence>
<organism evidence="4 5">
    <name type="scientific">Vibrio algicola</name>
    <dbReference type="NCBI Taxonomy" id="2662262"/>
    <lineage>
        <taxon>Bacteria</taxon>
        <taxon>Pseudomonadati</taxon>
        <taxon>Pseudomonadota</taxon>
        <taxon>Gammaproteobacteria</taxon>
        <taxon>Vibrionales</taxon>
        <taxon>Vibrionaceae</taxon>
        <taxon>Vibrio</taxon>
    </lineage>
</organism>
<dbReference type="RefSeq" id="WP_153447391.1">
    <property type="nucleotide sequence ID" value="NZ_CP045699.1"/>
</dbReference>
<name>A0A5Q0TDH2_9VIBR</name>
<evidence type="ECO:0000256" key="1">
    <source>
        <dbReference type="ARBA" id="ARBA00023015"/>
    </source>
</evidence>
<dbReference type="InterPro" id="IPR025996">
    <property type="entry name" value="MT1864/Rv1816-like_C"/>
</dbReference>
<dbReference type="SUPFAM" id="SSF48498">
    <property type="entry name" value="Tetracyclin repressor-like, C-terminal domain"/>
    <property type="match status" value="1"/>
</dbReference>
<protein>
    <submittedName>
        <fullName evidence="4">TetR/AcrR family transcriptional regulator</fullName>
    </submittedName>
</protein>
<evidence type="ECO:0000259" key="3">
    <source>
        <dbReference type="Pfam" id="PF13305"/>
    </source>
</evidence>
<accession>A0A5Q0TDH2</accession>
<dbReference type="InterPro" id="IPR009057">
    <property type="entry name" value="Homeodomain-like_sf"/>
</dbReference>
<dbReference type="Pfam" id="PF13305">
    <property type="entry name" value="TetR_C_33"/>
    <property type="match status" value="1"/>
</dbReference>
<dbReference type="AlphaFoldDB" id="A0A5Q0TDH2"/>
<dbReference type="EMBL" id="CP045699">
    <property type="protein sequence ID" value="QGA65242.1"/>
    <property type="molecule type" value="Genomic_DNA"/>
</dbReference>
<keyword evidence="5" id="KW-1185">Reference proteome</keyword>
<feature type="domain" description="HTH-type transcriptional regulator MT1864/Rv1816-like C-terminal" evidence="3">
    <location>
        <begin position="88"/>
        <end position="175"/>
    </location>
</feature>
<dbReference type="InterPro" id="IPR036271">
    <property type="entry name" value="Tet_transcr_reg_TetR-rel_C_sf"/>
</dbReference>